<dbReference type="GO" id="GO:0016787">
    <property type="term" value="F:hydrolase activity"/>
    <property type="evidence" value="ECO:0007669"/>
    <property type="project" value="UniProtKB-KW"/>
</dbReference>
<keyword evidence="2" id="KW-1133">Transmembrane helix</keyword>
<evidence type="ECO:0000313" key="5">
    <source>
        <dbReference type="Proteomes" id="UP000829925"/>
    </source>
</evidence>
<keyword evidence="2" id="KW-0472">Membrane</keyword>
<protein>
    <submittedName>
        <fullName evidence="4">Acyloxyacyl hydrolase</fullName>
    </submittedName>
</protein>
<keyword evidence="2" id="KW-0812">Transmembrane</keyword>
<evidence type="ECO:0000256" key="1">
    <source>
        <dbReference type="ARBA" id="ARBA00022729"/>
    </source>
</evidence>
<reference evidence="4 5" key="1">
    <citation type="submission" date="2022-04" db="EMBL/GenBank/DDBJ databases">
        <title>Hymenobacter sp. isolated from the air.</title>
        <authorList>
            <person name="Won M."/>
            <person name="Lee C.-M."/>
            <person name="Woen H.-Y."/>
            <person name="Kwon S.-W."/>
        </authorList>
    </citation>
    <scope>NUCLEOTIDE SEQUENCE [LARGE SCALE GENOMIC DNA]</scope>
    <source>
        <strain evidence="5">5413 J-13</strain>
    </source>
</reference>
<proteinExistence type="predicted"/>
<feature type="transmembrane region" description="Helical" evidence="2">
    <location>
        <begin position="12"/>
        <end position="33"/>
    </location>
</feature>
<gene>
    <name evidence="4" type="ORF">MUN82_14220</name>
</gene>
<keyword evidence="5" id="KW-1185">Reference proteome</keyword>
<accession>A0A8T9SWD2</accession>
<dbReference type="EMBL" id="CP095053">
    <property type="protein sequence ID" value="UOR04096.1"/>
    <property type="molecule type" value="Genomic_DNA"/>
</dbReference>
<feature type="domain" description="Outer membrane protein beta-barrel" evidence="3">
    <location>
        <begin position="68"/>
        <end position="247"/>
    </location>
</feature>
<dbReference type="KEGG" id="haei:MUN82_14220"/>
<keyword evidence="4" id="KW-0378">Hydrolase</keyword>
<dbReference type="Proteomes" id="UP000829925">
    <property type="component" value="Chromosome"/>
</dbReference>
<dbReference type="Pfam" id="PF13505">
    <property type="entry name" value="OMP_b-brl"/>
    <property type="match status" value="1"/>
</dbReference>
<name>A0A8T9SWD2_9BACT</name>
<dbReference type="RefSeq" id="WP_245091445.1">
    <property type="nucleotide sequence ID" value="NZ_CP095053.1"/>
</dbReference>
<dbReference type="InterPro" id="IPR027385">
    <property type="entry name" value="Beta-barrel_OMP"/>
</dbReference>
<dbReference type="AlphaFoldDB" id="A0A8T9SWD2"/>
<dbReference type="SUPFAM" id="SSF56925">
    <property type="entry name" value="OMPA-like"/>
    <property type="match status" value="1"/>
</dbReference>
<evidence type="ECO:0000259" key="3">
    <source>
        <dbReference type="Pfam" id="PF13505"/>
    </source>
</evidence>
<evidence type="ECO:0000313" key="4">
    <source>
        <dbReference type="EMBL" id="UOR04096.1"/>
    </source>
</evidence>
<feature type="transmembrane region" description="Helical" evidence="2">
    <location>
        <begin position="53"/>
        <end position="75"/>
    </location>
</feature>
<dbReference type="InterPro" id="IPR011250">
    <property type="entry name" value="OMP/PagP_B-barrel"/>
</dbReference>
<evidence type="ECO:0000256" key="2">
    <source>
        <dbReference type="SAM" id="Phobius"/>
    </source>
</evidence>
<sequence length="252" mass="27263">MRNGPEKLRQTVFLELYFRWICFPGCSATYPAYLVLLVTSGVKARYGSSFSPFYALFIMNAKVLSLPLLAALLCAGSAAHAQTEQGTRVLGLSGGNFTFQSDRNVANYAGSLTPSVGTFVADNIALGVAVPFELRHSKIKRGVSSKTNTYSLGVTPWLRYYIPSESRHRLFGEIGAGVAFERAATKIGGDKNGDTSFLFLGNIGAGYSYFITPQLGLEGVLSYGQNTAAKESQISRGTLGLNIGFRFYLSRT</sequence>
<organism evidence="4 5">
    <name type="scientific">Hymenobacter aerilatus</name>
    <dbReference type="NCBI Taxonomy" id="2932251"/>
    <lineage>
        <taxon>Bacteria</taxon>
        <taxon>Pseudomonadati</taxon>
        <taxon>Bacteroidota</taxon>
        <taxon>Cytophagia</taxon>
        <taxon>Cytophagales</taxon>
        <taxon>Hymenobacteraceae</taxon>
        <taxon>Hymenobacter</taxon>
    </lineage>
</organism>
<keyword evidence="1" id="KW-0732">Signal</keyword>
<dbReference type="Gene3D" id="2.40.160.20">
    <property type="match status" value="1"/>
</dbReference>